<evidence type="ECO:0000256" key="6">
    <source>
        <dbReference type="ARBA" id="ARBA00022679"/>
    </source>
</evidence>
<dbReference type="Pfam" id="PF07494">
    <property type="entry name" value="Reg_prop"/>
    <property type="match status" value="2"/>
</dbReference>
<dbReference type="InterPro" id="IPR000682">
    <property type="entry name" value="PCMT"/>
</dbReference>
<dbReference type="PANTHER" id="PTHR11579">
    <property type="entry name" value="PROTEIN-L-ISOASPARTATE O-METHYLTRANSFERASE"/>
    <property type="match status" value="1"/>
</dbReference>
<dbReference type="AlphaFoldDB" id="A0A382Y519"/>
<dbReference type="SUPFAM" id="SSF63829">
    <property type="entry name" value="Calcium-dependent phosphotriesterase"/>
    <property type="match status" value="1"/>
</dbReference>
<dbReference type="Gene3D" id="3.40.50.150">
    <property type="entry name" value="Vaccinia Virus protein VP39"/>
    <property type="match status" value="1"/>
</dbReference>
<name>A0A382Y519_9ZZZZ</name>
<reference evidence="8" key="1">
    <citation type="submission" date="2018-05" db="EMBL/GenBank/DDBJ databases">
        <authorList>
            <person name="Lanie J.A."/>
            <person name="Ng W.-L."/>
            <person name="Kazmierczak K.M."/>
            <person name="Andrzejewski T.M."/>
            <person name="Davidsen T.M."/>
            <person name="Wayne K.J."/>
            <person name="Tettelin H."/>
            <person name="Glass J.I."/>
            <person name="Rusch D."/>
            <person name="Podicherti R."/>
            <person name="Tsui H.-C.T."/>
            <person name="Winkler M.E."/>
        </authorList>
    </citation>
    <scope>NUCLEOTIDE SEQUENCE</scope>
</reference>
<comment type="subcellular location">
    <subcellularLocation>
        <location evidence="1">Cytoplasm</location>
    </subcellularLocation>
</comment>
<accession>A0A382Y519</accession>
<dbReference type="SUPFAM" id="SSF53335">
    <property type="entry name" value="S-adenosyl-L-methionine-dependent methyltransferases"/>
    <property type="match status" value="1"/>
</dbReference>
<gene>
    <name evidence="8" type="ORF">METZ01_LOCUS430993</name>
</gene>
<evidence type="ECO:0000256" key="3">
    <source>
        <dbReference type="ARBA" id="ARBA00011890"/>
    </source>
</evidence>
<keyword evidence="4" id="KW-0963">Cytoplasm</keyword>
<dbReference type="EC" id="2.1.1.77" evidence="3"/>
<organism evidence="8">
    <name type="scientific">marine metagenome</name>
    <dbReference type="NCBI Taxonomy" id="408172"/>
    <lineage>
        <taxon>unclassified sequences</taxon>
        <taxon>metagenomes</taxon>
        <taxon>ecological metagenomes</taxon>
    </lineage>
</organism>
<dbReference type="GO" id="GO:0004719">
    <property type="term" value="F:protein-L-isoaspartate (D-aspartate) O-methyltransferase activity"/>
    <property type="evidence" value="ECO:0007669"/>
    <property type="project" value="UniProtKB-EC"/>
</dbReference>
<feature type="non-terminal residue" evidence="8">
    <location>
        <position position="252"/>
    </location>
</feature>
<proteinExistence type="inferred from homology"/>
<dbReference type="InterPro" id="IPR029063">
    <property type="entry name" value="SAM-dependent_MTases_sf"/>
</dbReference>
<evidence type="ECO:0000256" key="7">
    <source>
        <dbReference type="ARBA" id="ARBA00022691"/>
    </source>
</evidence>
<dbReference type="GO" id="GO:0032259">
    <property type="term" value="P:methylation"/>
    <property type="evidence" value="ECO:0007669"/>
    <property type="project" value="UniProtKB-KW"/>
</dbReference>
<evidence type="ECO:0000313" key="8">
    <source>
        <dbReference type="EMBL" id="SVD78139.1"/>
    </source>
</evidence>
<dbReference type="EMBL" id="UINC01172850">
    <property type="protein sequence ID" value="SVD78139.1"/>
    <property type="molecule type" value="Genomic_DNA"/>
</dbReference>
<dbReference type="Gene3D" id="2.130.10.10">
    <property type="entry name" value="YVTN repeat-like/Quinoprotein amine dehydrogenase"/>
    <property type="match status" value="1"/>
</dbReference>
<dbReference type="Pfam" id="PF01135">
    <property type="entry name" value="PCMT"/>
    <property type="match status" value="1"/>
</dbReference>
<evidence type="ECO:0000256" key="4">
    <source>
        <dbReference type="ARBA" id="ARBA00022490"/>
    </source>
</evidence>
<protein>
    <recommendedName>
        <fullName evidence="3">protein-L-isoaspartate(D-aspartate) O-methyltransferase</fullName>
        <ecNumber evidence="3">2.1.1.77</ecNumber>
    </recommendedName>
</protein>
<evidence type="ECO:0000256" key="2">
    <source>
        <dbReference type="ARBA" id="ARBA00005369"/>
    </source>
</evidence>
<comment type="similarity">
    <text evidence="2">Belongs to the methyltransferase superfamily. L-isoaspartyl/D-aspartyl protein methyltransferase family.</text>
</comment>
<keyword evidence="6" id="KW-0808">Transferase</keyword>
<dbReference type="InterPro" id="IPR011110">
    <property type="entry name" value="Reg_prop"/>
</dbReference>
<evidence type="ECO:0000256" key="1">
    <source>
        <dbReference type="ARBA" id="ARBA00004496"/>
    </source>
</evidence>
<keyword evidence="7" id="KW-0949">S-adenosyl-L-methionine</keyword>
<dbReference type="PANTHER" id="PTHR11579:SF0">
    <property type="entry name" value="PROTEIN-L-ISOASPARTATE(D-ASPARTATE) O-METHYLTRANSFERASE"/>
    <property type="match status" value="1"/>
</dbReference>
<dbReference type="GO" id="GO:0005737">
    <property type="term" value="C:cytoplasm"/>
    <property type="evidence" value="ECO:0007669"/>
    <property type="project" value="UniProtKB-SubCell"/>
</dbReference>
<evidence type="ECO:0000256" key="5">
    <source>
        <dbReference type="ARBA" id="ARBA00022603"/>
    </source>
</evidence>
<dbReference type="InterPro" id="IPR015943">
    <property type="entry name" value="WD40/YVTN_repeat-like_dom_sf"/>
</dbReference>
<keyword evidence="5" id="KW-0489">Methyltransferase</keyword>
<sequence>MLFYLSYVTGGENTNWWHEQADIMVKTQIEKRGIQDERILRVMRETPRHLFVPEYLKNRAYEDGPLPIGEGQTISQPYIVAIMTELLQLHEKDRVLEIGTGSGYQAAVLSQLVNRVYSIEIGRDDNIWFGTEAGLSLFDGEKWANWNHKNGLGASYKLVEKDNRQVTDTFKGAHHNYQTPDLPNTESAKYRPNYIVSMLLDKANRLWIGTWGGGLSLFDPETLAFRNFTVQDGLPGNYILAINEGPDGNLWI</sequence>